<dbReference type="PANTHER" id="PTHR43646">
    <property type="entry name" value="GLYCOSYLTRANSFERASE"/>
    <property type="match status" value="1"/>
</dbReference>
<dbReference type="InterPro" id="IPR029044">
    <property type="entry name" value="Nucleotide-diphossugar_trans"/>
</dbReference>
<dbReference type="Proteomes" id="UP000266089">
    <property type="component" value="Unassembled WGS sequence"/>
</dbReference>
<feature type="transmembrane region" description="Helical" evidence="1">
    <location>
        <begin position="327"/>
        <end position="346"/>
    </location>
</feature>
<organism evidence="3 4">
    <name type="scientific">Meiothermus taiwanensis</name>
    <dbReference type="NCBI Taxonomy" id="172827"/>
    <lineage>
        <taxon>Bacteria</taxon>
        <taxon>Thermotogati</taxon>
        <taxon>Deinococcota</taxon>
        <taxon>Deinococci</taxon>
        <taxon>Thermales</taxon>
        <taxon>Thermaceae</taxon>
        <taxon>Meiothermus</taxon>
    </lineage>
</organism>
<accession>A0A399DT04</accession>
<feature type="domain" description="Glycosyltransferase 2-like" evidence="2">
    <location>
        <begin position="46"/>
        <end position="159"/>
    </location>
</feature>
<gene>
    <name evidence="3" type="primary">crtQ</name>
    <name evidence="3" type="ORF">Mcate_02785</name>
</gene>
<dbReference type="GO" id="GO:0016757">
    <property type="term" value="F:glycosyltransferase activity"/>
    <property type="evidence" value="ECO:0007669"/>
    <property type="project" value="UniProtKB-KW"/>
</dbReference>
<comment type="caution">
    <text evidence="3">The sequence shown here is derived from an EMBL/GenBank/DDBJ whole genome shotgun (WGS) entry which is preliminary data.</text>
</comment>
<keyword evidence="1" id="KW-0812">Transmembrane</keyword>
<evidence type="ECO:0000256" key="1">
    <source>
        <dbReference type="SAM" id="Phobius"/>
    </source>
</evidence>
<evidence type="ECO:0000259" key="2">
    <source>
        <dbReference type="Pfam" id="PF00535"/>
    </source>
</evidence>
<dbReference type="RefSeq" id="WP_027886945.1">
    <property type="nucleotide sequence ID" value="NZ_JBHSXZ010000027.1"/>
</dbReference>
<protein>
    <submittedName>
        <fullName evidence="3">4,4'-diaponeurosporenoate glycosyltransferase</fullName>
        <ecNumber evidence="3">2.4.1.-</ecNumber>
    </submittedName>
</protein>
<dbReference type="InterPro" id="IPR001173">
    <property type="entry name" value="Glyco_trans_2-like"/>
</dbReference>
<dbReference type="EMBL" id="QWKX01000135">
    <property type="protein sequence ID" value="RIH74238.1"/>
    <property type="molecule type" value="Genomic_DNA"/>
</dbReference>
<reference evidence="3 4" key="1">
    <citation type="submission" date="2018-08" db="EMBL/GenBank/DDBJ databases">
        <title>Meiothermus cateniformans JCM 15151 genome sequencing project.</title>
        <authorList>
            <person name="Da Costa M.S."/>
            <person name="Albuquerque L."/>
            <person name="Raposo P."/>
            <person name="Froufe H.J.C."/>
            <person name="Barroso C.S."/>
            <person name="Egas C."/>
        </authorList>
    </citation>
    <scope>NUCLEOTIDE SEQUENCE [LARGE SCALE GENOMIC DNA]</scope>
    <source>
        <strain evidence="3 4">JCM 15151</strain>
    </source>
</reference>
<keyword evidence="3" id="KW-0808">Transferase</keyword>
<proteinExistence type="predicted"/>
<feature type="transmembrane region" description="Helical" evidence="1">
    <location>
        <begin position="6"/>
        <end position="25"/>
    </location>
</feature>
<dbReference type="EC" id="2.4.1.-" evidence="3"/>
<dbReference type="AlphaFoldDB" id="A0A399DT04"/>
<sequence length="362" mass="39635">MLSILGVLGYGVLAWLGLKLAVLLLNMRLFPVLKREEPHGPRPAVSLLVPARNEAHNLRETLPGLLRQGVQEILVLDDHSSDATAQVVEEYSRQDARVRLLVGLPKPEGWLGKTWACYQLAQAAQGEVLIFTDADVHWGQGGVQAVLARMEREGAGLVSVYPRQMTHSLAERVILPLIDDVLLCYLPYPLLRTPFPSASAANGQVMAFTRPAYRASGGHAGVRGEVLEDVRLAQKTKAAGQRLALALGGGLVAVRMYRGLGEMVEGLGKNLIEFHGRSRAVLALSYLGHLLAYTLCWPLALFNPLWLGVGVLGLLERLLLGLKTGRPAWEAVLVPLAPLLSTPIYWRSAQGKYTWKGREYSR</sequence>
<dbReference type="SUPFAM" id="SSF53448">
    <property type="entry name" value="Nucleotide-diphospho-sugar transferases"/>
    <property type="match status" value="1"/>
</dbReference>
<keyword evidence="3" id="KW-0328">Glycosyltransferase</keyword>
<feature type="transmembrane region" description="Helical" evidence="1">
    <location>
        <begin position="281"/>
        <end position="307"/>
    </location>
</feature>
<dbReference type="Pfam" id="PF00535">
    <property type="entry name" value="Glycos_transf_2"/>
    <property type="match status" value="1"/>
</dbReference>
<evidence type="ECO:0000313" key="4">
    <source>
        <dbReference type="Proteomes" id="UP000266089"/>
    </source>
</evidence>
<keyword evidence="1" id="KW-0472">Membrane</keyword>
<evidence type="ECO:0000313" key="3">
    <source>
        <dbReference type="EMBL" id="RIH74238.1"/>
    </source>
</evidence>
<dbReference type="PANTHER" id="PTHR43646:SF3">
    <property type="entry name" value="SLR1566 PROTEIN"/>
    <property type="match status" value="1"/>
</dbReference>
<dbReference type="OrthoDB" id="9800276at2"/>
<dbReference type="Gene3D" id="3.90.550.10">
    <property type="entry name" value="Spore Coat Polysaccharide Biosynthesis Protein SpsA, Chain A"/>
    <property type="match status" value="1"/>
</dbReference>
<keyword evidence="1" id="KW-1133">Transmembrane helix</keyword>
<name>A0A399DT04_9DEIN</name>